<accession>A0A543CLH2</accession>
<sequence>MRSCHDADVLPYAAYLRVYEPLNAFAEPEKSIWAAYAASDRRPRRVGALDVEHTHALRRLIAVPPIVAPLRESRDAYVRRAEGVTYVCPWETRLRSWLAFDRFRAGMSEQLAEMFVPPRVAEQADGAFDRWKRHNSTLSPHILSSTWQVPLAWFVPFIAKERWLVLGGHDENAGGGPTTATPVRTLIYVTPMAQARRRVARALAAVRRHAEDGFDLDEVESVGRWLEEFHPHSLVELDYGGLVHILDDAALRADESVAEVAAAITGMETGEPELAIAMHKRVVSRWRVVRALESAN</sequence>
<dbReference type="EMBL" id="VFOZ01000001">
    <property type="protein sequence ID" value="TQL97953.1"/>
    <property type="molecule type" value="Genomic_DNA"/>
</dbReference>
<reference evidence="2 3" key="1">
    <citation type="submission" date="2019-06" db="EMBL/GenBank/DDBJ databases">
        <title>Sequencing the genomes of 1000 actinobacteria strains.</title>
        <authorList>
            <person name="Klenk H.-P."/>
        </authorList>
    </citation>
    <scope>NUCLEOTIDE SEQUENCE [LARGE SCALE GENOMIC DNA]</scope>
    <source>
        <strain evidence="2 3">DSM 102200</strain>
    </source>
</reference>
<organism evidence="2 3">
    <name type="scientific">Actinoallomurus bryophytorum</name>
    <dbReference type="NCBI Taxonomy" id="1490222"/>
    <lineage>
        <taxon>Bacteria</taxon>
        <taxon>Bacillati</taxon>
        <taxon>Actinomycetota</taxon>
        <taxon>Actinomycetes</taxon>
        <taxon>Streptosporangiales</taxon>
        <taxon>Thermomonosporaceae</taxon>
        <taxon>Actinoallomurus</taxon>
    </lineage>
</organism>
<gene>
    <name evidence="2" type="ORF">FB559_3564</name>
</gene>
<keyword evidence="3" id="KW-1185">Reference proteome</keyword>
<evidence type="ECO:0000313" key="3">
    <source>
        <dbReference type="Proteomes" id="UP000316096"/>
    </source>
</evidence>
<evidence type="ECO:0000259" key="1">
    <source>
        <dbReference type="Pfam" id="PF26312"/>
    </source>
</evidence>
<dbReference type="InterPro" id="IPR058396">
    <property type="entry name" value="DUF8083"/>
</dbReference>
<dbReference type="Proteomes" id="UP000316096">
    <property type="component" value="Unassembled WGS sequence"/>
</dbReference>
<protein>
    <recommendedName>
        <fullName evidence="1">DUF8083 domain-containing protein</fullName>
    </recommendedName>
</protein>
<proteinExistence type="predicted"/>
<dbReference type="AlphaFoldDB" id="A0A543CLH2"/>
<comment type="caution">
    <text evidence="2">The sequence shown here is derived from an EMBL/GenBank/DDBJ whole genome shotgun (WGS) entry which is preliminary data.</text>
</comment>
<name>A0A543CLH2_9ACTN</name>
<evidence type="ECO:0000313" key="2">
    <source>
        <dbReference type="EMBL" id="TQL97953.1"/>
    </source>
</evidence>
<feature type="domain" description="DUF8083" evidence="1">
    <location>
        <begin position="12"/>
        <end position="293"/>
    </location>
</feature>
<dbReference type="Pfam" id="PF26312">
    <property type="entry name" value="DUF8083"/>
    <property type="match status" value="1"/>
</dbReference>